<keyword evidence="1" id="KW-0812">Transmembrane</keyword>
<dbReference type="OrthoDB" id="8911335at2"/>
<sequence>MNSKPEKKAPIRPDWWSKTLVGCVLGWTLALALAGLFAWAGPGGIAAPQKNQFVMWLIAPIWMMVFSLSYLFRSGLSALGWLGAANLLAYAVLFMYRGLPT</sequence>
<gene>
    <name evidence="2" type="ORF">SAMN02982985_04282</name>
</gene>
<dbReference type="AlphaFoldDB" id="A0A1I4REF8"/>
<keyword evidence="1" id="KW-1133">Transmembrane helix</keyword>
<dbReference type="EMBL" id="FOTW01000022">
    <property type="protein sequence ID" value="SFM50426.1"/>
    <property type="molecule type" value="Genomic_DNA"/>
</dbReference>
<feature type="transmembrane region" description="Helical" evidence="1">
    <location>
        <begin position="20"/>
        <end position="41"/>
    </location>
</feature>
<proteinExistence type="predicted"/>
<evidence type="ECO:0000313" key="2">
    <source>
        <dbReference type="EMBL" id="SFM50426.1"/>
    </source>
</evidence>
<evidence type="ECO:0000313" key="3">
    <source>
        <dbReference type="Proteomes" id="UP000199470"/>
    </source>
</evidence>
<keyword evidence="3" id="KW-1185">Reference proteome</keyword>
<reference evidence="2 3" key="1">
    <citation type="submission" date="2016-10" db="EMBL/GenBank/DDBJ databases">
        <authorList>
            <person name="de Groot N.N."/>
        </authorList>
    </citation>
    <scope>NUCLEOTIDE SEQUENCE [LARGE SCALE GENOMIC DNA]</scope>
    <source>
        <strain evidence="2 3">ATCC 43154</strain>
    </source>
</reference>
<keyword evidence="1" id="KW-0472">Membrane</keyword>
<feature type="transmembrane region" description="Helical" evidence="1">
    <location>
        <begin position="79"/>
        <end position="99"/>
    </location>
</feature>
<dbReference type="STRING" id="758825.SAMN02982985_04282"/>
<evidence type="ECO:0000256" key="1">
    <source>
        <dbReference type="SAM" id="Phobius"/>
    </source>
</evidence>
<feature type="transmembrane region" description="Helical" evidence="1">
    <location>
        <begin position="53"/>
        <end position="72"/>
    </location>
</feature>
<organism evidence="2 3">
    <name type="scientific">Rugamonas rubra</name>
    <dbReference type="NCBI Taxonomy" id="758825"/>
    <lineage>
        <taxon>Bacteria</taxon>
        <taxon>Pseudomonadati</taxon>
        <taxon>Pseudomonadota</taxon>
        <taxon>Betaproteobacteria</taxon>
        <taxon>Burkholderiales</taxon>
        <taxon>Oxalobacteraceae</taxon>
        <taxon>Telluria group</taxon>
        <taxon>Rugamonas</taxon>
    </lineage>
</organism>
<name>A0A1I4REF8_9BURK</name>
<accession>A0A1I4REF8</accession>
<dbReference type="Proteomes" id="UP000199470">
    <property type="component" value="Unassembled WGS sequence"/>
</dbReference>
<dbReference type="RefSeq" id="WP_093389748.1">
    <property type="nucleotide sequence ID" value="NZ_FOTW01000022.1"/>
</dbReference>
<protein>
    <submittedName>
        <fullName evidence="2">Uncharacterized protein</fullName>
    </submittedName>
</protein>